<evidence type="ECO:0000313" key="14">
    <source>
        <dbReference type="Proteomes" id="UP001144471"/>
    </source>
</evidence>
<keyword evidence="7" id="KW-0686">Riboflavin biosynthesis</keyword>
<dbReference type="EMBL" id="BSDY01000035">
    <property type="protein sequence ID" value="GLI58124.1"/>
    <property type="molecule type" value="Genomic_DNA"/>
</dbReference>
<comment type="catalytic activity">
    <reaction evidence="1">
        <text>2 6,7-dimethyl-8-(1-D-ribityl)lumazine + H(+) = 5-amino-6-(D-ribitylamino)uracil + riboflavin</text>
        <dbReference type="Rhea" id="RHEA:20772"/>
        <dbReference type="ChEBI" id="CHEBI:15378"/>
        <dbReference type="ChEBI" id="CHEBI:15934"/>
        <dbReference type="ChEBI" id="CHEBI:57986"/>
        <dbReference type="ChEBI" id="CHEBI:58201"/>
        <dbReference type="EC" id="2.5.1.9"/>
    </reaction>
</comment>
<organism evidence="13 14">
    <name type="scientific">Propionigenium maris DSM 9537</name>
    <dbReference type="NCBI Taxonomy" id="1123000"/>
    <lineage>
        <taxon>Bacteria</taxon>
        <taxon>Fusobacteriati</taxon>
        <taxon>Fusobacteriota</taxon>
        <taxon>Fusobacteriia</taxon>
        <taxon>Fusobacteriales</taxon>
        <taxon>Fusobacteriaceae</taxon>
        <taxon>Propionigenium</taxon>
    </lineage>
</organism>
<evidence type="ECO:0000256" key="1">
    <source>
        <dbReference type="ARBA" id="ARBA00000968"/>
    </source>
</evidence>
<name>A0A9W6GQ28_9FUSO</name>
<evidence type="ECO:0000256" key="4">
    <source>
        <dbReference type="ARBA" id="ARBA00011233"/>
    </source>
</evidence>
<dbReference type="FunFam" id="2.40.30.20:FF:000003">
    <property type="entry name" value="Riboflavin synthase, alpha subunit"/>
    <property type="match status" value="1"/>
</dbReference>
<dbReference type="PIRSF" id="PIRSF000498">
    <property type="entry name" value="Riboflavin_syn_A"/>
    <property type="match status" value="1"/>
</dbReference>
<evidence type="ECO:0000256" key="3">
    <source>
        <dbReference type="ARBA" id="ARBA00004887"/>
    </source>
</evidence>
<keyword evidence="8" id="KW-0808">Transferase</keyword>
<evidence type="ECO:0000256" key="7">
    <source>
        <dbReference type="ARBA" id="ARBA00022619"/>
    </source>
</evidence>
<dbReference type="PANTHER" id="PTHR21098:SF12">
    <property type="entry name" value="RIBOFLAVIN SYNTHASE"/>
    <property type="match status" value="1"/>
</dbReference>
<dbReference type="InterPro" id="IPR026017">
    <property type="entry name" value="Lumazine-bd_dom"/>
</dbReference>
<gene>
    <name evidence="13" type="ORF">PM10SUCC1_36380</name>
</gene>
<dbReference type="InterPro" id="IPR017938">
    <property type="entry name" value="Riboflavin_synthase-like_b-brl"/>
</dbReference>
<evidence type="ECO:0000256" key="11">
    <source>
        <dbReference type="PROSITE-ProRule" id="PRU00524"/>
    </source>
</evidence>
<protein>
    <recommendedName>
        <fullName evidence="6 10">Riboflavin synthase</fullName>
        <ecNumber evidence="5 10">2.5.1.9</ecNumber>
    </recommendedName>
</protein>
<dbReference type="GO" id="GO:0004746">
    <property type="term" value="F:riboflavin synthase activity"/>
    <property type="evidence" value="ECO:0007669"/>
    <property type="project" value="UniProtKB-UniRule"/>
</dbReference>
<evidence type="ECO:0000259" key="12">
    <source>
        <dbReference type="PROSITE" id="PS51177"/>
    </source>
</evidence>
<proteinExistence type="predicted"/>
<evidence type="ECO:0000256" key="2">
    <source>
        <dbReference type="ARBA" id="ARBA00002803"/>
    </source>
</evidence>
<keyword evidence="14" id="KW-1185">Reference proteome</keyword>
<evidence type="ECO:0000256" key="5">
    <source>
        <dbReference type="ARBA" id="ARBA00012827"/>
    </source>
</evidence>
<dbReference type="CDD" id="cd00402">
    <property type="entry name" value="Riboflavin_synthase_like"/>
    <property type="match status" value="1"/>
</dbReference>
<dbReference type="Gene3D" id="2.40.30.20">
    <property type="match status" value="2"/>
</dbReference>
<dbReference type="InterPro" id="IPR001783">
    <property type="entry name" value="Lumazine-bd"/>
</dbReference>
<dbReference type="EC" id="2.5.1.9" evidence="5 10"/>
<comment type="subunit">
    <text evidence="4">Homotrimer.</text>
</comment>
<dbReference type="Proteomes" id="UP001144471">
    <property type="component" value="Unassembled WGS sequence"/>
</dbReference>
<sequence>MTLIFTGLVEEMGRVISVTPGEKSIKLKIECSKVLEGAKLGDSIATNGTCLTATEIGKNYFTADCMYETVKRTNLSRLKSGDRVNLEKSLTLATPLGGHLVTGDVDCEGQLVSITREGIAKIYEIKVEARLMKYIVEKGRVTLDGASLTIVDFTQDTLSVSLIPHTQEMITLGYKSVGSYVNVEMDLIGKYVERMLSFKEPKKSKSKIDENFLMENGFF</sequence>
<reference evidence="13" key="1">
    <citation type="submission" date="2022-12" db="EMBL/GenBank/DDBJ databases">
        <title>Reference genome sequencing for broad-spectrum identification of bacterial and archaeal isolates by mass spectrometry.</title>
        <authorList>
            <person name="Sekiguchi Y."/>
            <person name="Tourlousse D.M."/>
        </authorList>
    </citation>
    <scope>NUCLEOTIDE SEQUENCE</scope>
    <source>
        <strain evidence="13">10succ1</strain>
    </source>
</reference>
<dbReference type="FunFam" id="2.40.30.20:FF:000004">
    <property type="entry name" value="Riboflavin synthase, alpha subunit"/>
    <property type="match status" value="1"/>
</dbReference>
<dbReference type="Pfam" id="PF00677">
    <property type="entry name" value="Lum_binding"/>
    <property type="match status" value="2"/>
</dbReference>
<dbReference type="NCBIfam" id="TIGR00187">
    <property type="entry name" value="ribE"/>
    <property type="match status" value="1"/>
</dbReference>
<feature type="repeat" description="Lumazine-binding" evidence="11">
    <location>
        <begin position="4"/>
        <end position="99"/>
    </location>
</feature>
<dbReference type="GO" id="GO:0009231">
    <property type="term" value="P:riboflavin biosynthetic process"/>
    <property type="evidence" value="ECO:0007669"/>
    <property type="project" value="UniProtKB-KW"/>
</dbReference>
<evidence type="ECO:0000313" key="13">
    <source>
        <dbReference type="EMBL" id="GLI58124.1"/>
    </source>
</evidence>
<evidence type="ECO:0000256" key="8">
    <source>
        <dbReference type="ARBA" id="ARBA00022679"/>
    </source>
</evidence>
<feature type="domain" description="Lumazine-binding" evidence="12">
    <location>
        <begin position="4"/>
        <end position="99"/>
    </location>
</feature>
<dbReference type="InterPro" id="IPR023366">
    <property type="entry name" value="ATP_synth_asu-like_sf"/>
</dbReference>
<feature type="repeat" description="Lumazine-binding" evidence="11">
    <location>
        <begin position="100"/>
        <end position="196"/>
    </location>
</feature>
<accession>A0A9W6GQ28</accession>
<comment type="pathway">
    <text evidence="3">Cofactor biosynthesis; riboflavin biosynthesis; riboflavin from 2-hydroxy-3-oxobutyl phosphate and 5-amino-6-(D-ribitylamino)uracil: step 2/2.</text>
</comment>
<feature type="domain" description="Lumazine-binding" evidence="12">
    <location>
        <begin position="100"/>
        <end position="196"/>
    </location>
</feature>
<dbReference type="NCBIfam" id="NF006767">
    <property type="entry name" value="PRK09289.1"/>
    <property type="match status" value="1"/>
</dbReference>
<keyword evidence="9" id="KW-0677">Repeat</keyword>
<evidence type="ECO:0000256" key="9">
    <source>
        <dbReference type="ARBA" id="ARBA00022737"/>
    </source>
</evidence>
<comment type="caution">
    <text evidence="13">The sequence shown here is derived from an EMBL/GenBank/DDBJ whole genome shotgun (WGS) entry which is preliminary data.</text>
</comment>
<dbReference type="PROSITE" id="PS51177">
    <property type="entry name" value="LUMAZINE_BIND"/>
    <property type="match status" value="2"/>
</dbReference>
<evidence type="ECO:0000256" key="6">
    <source>
        <dbReference type="ARBA" id="ARBA00013950"/>
    </source>
</evidence>
<dbReference type="SUPFAM" id="SSF63380">
    <property type="entry name" value="Riboflavin synthase domain-like"/>
    <property type="match status" value="2"/>
</dbReference>
<comment type="function">
    <text evidence="2">Catalyzes the dismutation of two molecules of 6,7-dimethyl-8-ribityllumazine, resulting in the formation of riboflavin and 5-amino-6-(D-ribitylamino)uracil.</text>
</comment>
<evidence type="ECO:0000256" key="10">
    <source>
        <dbReference type="NCBIfam" id="TIGR00187"/>
    </source>
</evidence>
<dbReference type="AlphaFoldDB" id="A0A9W6GQ28"/>
<dbReference type="PANTHER" id="PTHR21098">
    <property type="entry name" value="RIBOFLAVIN SYNTHASE ALPHA CHAIN"/>
    <property type="match status" value="1"/>
</dbReference>